<accession>A0ABW6R7Y1</accession>
<keyword evidence="2" id="KW-1185">Reference proteome</keyword>
<dbReference type="EMBL" id="JBIAPI010000016">
    <property type="protein sequence ID" value="MFF3228858.1"/>
    <property type="molecule type" value="Genomic_DNA"/>
</dbReference>
<name>A0ABW6R7Y1_9NOCA</name>
<protein>
    <submittedName>
        <fullName evidence="1">Uncharacterized protein</fullName>
    </submittedName>
</protein>
<organism evidence="1 2">
    <name type="scientific">Nocardia suismassiliense</name>
    <dbReference type="NCBI Taxonomy" id="2077092"/>
    <lineage>
        <taxon>Bacteria</taxon>
        <taxon>Bacillati</taxon>
        <taxon>Actinomycetota</taxon>
        <taxon>Actinomycetes</taxon>
        <taxon>Mycobacteriales</taxon>
        <taxon>Nocardiaceae</taxon>
        <taxon>Nocardia</taxon>
    </lineage>
</organism>
<evidence type="ECO:0000313" key="2">
    <source>
        <dbReference type="Proteomes" id="UP001601948"/>
    </source>
</evidence>
<dbReference type="Proteomes" id="UP001601948">
    <property type="component" value="Unassembled WGS sequence"/>
</dbReference>
<sequence length="78" mass="8672">MLTESDATGGWTLHEHPPQGVMLTRQMYRRQLTVWQEGSLLWFAVDSGTKTLRWGRRSTAAAAKAAAEKAARPTLTTD</sequence>
<gene>
    <name evidence="1" type="ORF">ACFYV7_39120</name>
</gene>
<reference evidence="1 2" key="1">
    <citation type="submission" date="2024-10" db="EMBL/GenBank/DDBJ databases">
        <title>The Natural Products Discovery Center: Release of the First 8490 Sequenced Strains for Exploring Actinobacteria Biosynthetic Diversity.</title>
        <authorList>
            <person name="Kalkreuter E."/>
            <person name="Kautsar S.A."/>
            <person name="Yang D."/>
            <person name="Bader C.D."/>
            <person name="Teijaro C.N."/>
            <person name="Fluegel L."/>
            <person name="Davis C.M."/>
            <person name="Simpson J.R."/>
            <person name="Lauterbach L."/>
            <person name="Steele A.D."/>
            <person name="Gui C."/>
            <person name="Meng S."/>
            <person name="Li G."/>
            <person name="Viehrig K."/>
            <person name="Ye F."/>
            <person name="Su P."/>
            <person name="Kiefer A.F."/>
            <person name="Nichols A."/>
            <person name="Cepeda A.J."/>
            <person name="Yan W."/>
            <person name="Fan B."/>
            <person name="Jiang Y."/>
            <person name="Adhikari A."/>
            <person name="Zheng C.-J."/>
            <person name="Schuster L."/>
            <person name="Cowan T.M."/>
            <person name="Smanski M.J."/>
            <person name="Chevrette M.G."/>
            <person name="De Carvalho L.P.S."/>
            <person name="Shen B."/>
        </authorList>
    </citation>
    <scope>NUCLEOTIDE SEQUENCE [LARGE SCALE GENOMIC DNA]</scope>
    <source>
        <strain evidence="1 2">NPDC003040</strain>
    </source>
</reference>
<proteinExistence type="predicted"/>
<evidence type="ECO:0000313" key="1">
    <source>
        <dbReference type="EMBL" id="MFF3228858.1"/>
    </source>
</evidence>
<comment type="caution">
    <text evidence="1">The sequence shown here is derived from an EMBL/GenBank/DDBJ whole genome shotgun (WGS) entry which is preliminary data.</text>
</comment>
<dbReference type="RefSeq" id="WP_387725991.1">
    <property type="nucleotide sequence ID" value="NZ_JBIAPI010000016.1"/>
</dbReference>